<evidence type="ECO:0000313" key="1">
    <source>
        <dbReference type="EMBL" id="KMS51817.1"/>
    </source>
</evidence>
<reference evidence="1 2" key="1">
    <citation type="journal article" date="2015" name="G3 (Bethesda)">
        <title>Insights into Ongoing Evolution of the Hexachlorocyclohexane Catabolic Pathway from Comparative Genomics of Ten Sphingomonadaceae Strains.</title>
        <authorList>
            <person name="Pearce S.L."/>
            <person name="Oakeshott J.G."/>
            <person name="Pandey G."/>
        </authorList>
    </citation>
    <scope>NUCLEOTIDE SEQUENCE [LARGE SCALE GENOMIC DNA]</scope>
    <source>
        <strain evidence="1 2">LL02</strain>
    </source>
</reference>
<dbReference type="EMBL" id="JACU01000010">
    <property type="protein sequence ID" value="KMS51817.1"/>
    <property type="molecule type" value="Genomic_DNA"/>
</dbReference>
<dbReference type="Proteomes" id="UP000052268">
    <property type="component" value="Unassembled WGS sequence"/>
</dbReference>
<organism evidence="1 2">
    <name type="scientific">Novosphingobium barchaimii LL02</name>
    <dbReference type="NCBI Taxonomy" id="1114963"/>
    <lineage>
        <taxon>Bacteria</taxon>
        <taxon>Pseudomonadati</taxon>
        <taxon>Pseudomonadota</taxon>
        <taxon>Alphaproteobacteria</taxon>
        <taxon>Sphingomonadales</taxon>
        <taxon>Sphingomonadaceae</taxon>
        <taxon>Novosphingobium</taxon>
    </lineage>
</organism>
<name>A0A0J7XJA5_9SPHN</name>
<comment type="caution">
    <text evidence="1">The sequence shown here is derived from an EMBL/GenBank/DDBJ whole genome shotgun (WGS) entry which is preliminary data.</text>
</comment>
<keyword evidence="2" id="KW-1185">Reference proteome</keyword>
<dbReference type="PATRIC" id="fig|1114963.3.peg.3992"/>
<proteinExistence type="predicted"/>
<sequence length="195" mass="21004">MLVAAAQPAVVQAAGQPVIVTTPAQTGSAGNQPPRDPNQIEGIRIEDNDALITGPINQRRVYIPLDKPVMPAGFRTAWVAKLDSCAAARVALSHPAATLPADTLLITDTQMIARKTWSILQVYVPLPESFTMAMLDSGRPLVLPASKYRGAGKVLVIYAESDGHRGYMELTQLDKGAKLDMSNNRSRETGLRCDK</sequence>
<accession>A0A0J7XJA5</accession>
<dbReference type="AlphaFoldDB" id="A0A0J7XJA5"/>
<protein>
    <submittedName>
        <fullName evidence="1">Uncharacterized protein</fullName>
    </submittedName>
</protein>
<gene>
    <name evidence="1" type="ORF">V474_01910</name>
</gene>
<evidence type="ECO:0000313" key="2">
    <source>
        <dbReference type="Proteomes" id="UP000052268"/>
    </source>
</evidence>